<dbReference type="RefSeq" id="WP_386375692.1">
    <property type="nucleotide sequence ID" value="NZ_JBHUMP010000020.1"/>
</dbReference>
<evidence type="ECO:0000256" key="7">
    <source>
        <dbReference type="ARBA" id="ARBA00022840"/>
    </source>
</evidence>
<evidence type="ECO:0000256" key="4">
    <source>
        <dbReference type="ARBA" id="ARBA00022801"/>
    </source>
</evidence>
<dbReference type="EC" id="5.6.2.4" evidence="12"/>
<keyword evidence="10" id="KW-0413">Isomerase</keyword>
<keyword evidence="20" id="KW-1185">Reference proteome</keyword>
<evidence type="ECO:0000256" key="1">
    <source>
        <dbReference type="ARBA" id="ARBA00022722"/>
    </source>
</evidence>
<dbReference type="Pfam" id="PF13361">
    <property type="entry name" value="UvrD_C"/>
    <property type="match status" value="1"/>
</dbReference>
<dbReference type="PANTHER" id="PTHR11070:SF2">
    <property type="entry name" value="ATP-DEPENDENT DNA HELICASE SRS2"/>
    <property type="match status" value="1"/>
</dbReference>
<dbReference type="InterPro" id="IPR038726">
    <property type="entry name" value="PDDEXK_AddAB-type"/>
</dbReference>
<organism evidence="19 20">
    <name type="scientific">Sulfitobacter aestuarii</name>
    <dbReference type="NCBI Taxonomy" id="2161676"/>
    <lineage>
        <taxon>Bacteria</taxon>
        <taxon>Pseudomonadati</taxon>
        <taxon>Pseudomonadota</taxon>
        <taxon>Alphaproteobacteria</taxon>
        <taxon>Rhodobacterales</taxon>
        <taxon>Roseobacteraceae</taxon>
        <taxon>Sulfitobacter</taxon>
    </lineage>
</organism>
<feature type="region of interest" description="Disordered" evidence="16">
    <location>
        <begin position="918"/>
        <end position="938"/>
    </location>
</feature>
<dbReference type="Gene3D" id="3.40.50.300">
    <property type="entry name" value="P-loop containing nucleotide triphosphate hydrolases"/>
    <property type="match status" value="3"/>
</dbReference>
<evidence type="ECO:0000256" key="14">
    <source>
        <dbReference type="ARBA" id="ARBA00048988"/>
    </source>
</evidence>
<name>A0ABW5U659_9RHOB</name>
<evidence type="ECO:0000256" key="2">
    <source>
        <dbReference type="ARBA" id="ARBA00022741"/>
    </source>
</evidence>
<comment type="catalytic activity">
    <reaction evidence="14">
        <text>ATP + H2O = ADP + phosphate + H(+)</text>
        <dbReference type="Rhea" id="RHEA:13065"/>
        <dbReference type="ChEBI" id="CHEBI:15377"/>
        <dbReference type="ChEBI" id="CHEBI:15378"/>
        <dbReference type="ChEBI" id="CHEBI:30616"/>
        <dbReference type="ChEBI" id="CHEBI:43474"/>
        <dbReference type="ChEBI" id="CHEBI:456216"/>
        <dbReference type="EC" id="5.6.2.4"/>
    </reaction>
</comment>
<dbReference type="PROSITE" id="PS51198">
    <property type="entry name" value="UVRD_HELICASE_ATP_BIND"/>
    <property type="match status" value="1"/>
</dbReference>
<dbReference type="PANTHER" id="PTHR11070">
    <property type="entry name" value="UVRD / RECB / PCRA DNA HELICASE FAMILY MEMBER"/>
    <property type="match status" value="1"/>
</dbReference>
<evidence type="ECO:0000256" key="9">
    <source>
        <dbReference type="ARBA" id="ARBA00023204"/>
    </source>
</evidence>
<keyword evidence="1" id="KW-0540">Nuclease</keyword>
<proteinExistence type="predicted"/>
<feature type="domain" description="UvrD-like helicase C-terminal" evidence="18">
    <location>
        <begin position="494"/>
        <end position="781"/>
    </location>
</feature>
<dbReference type="GO" id="GO:0004386">
    <property type="term" value="F:helicase activity"/>
    <property type="evidence" value="ECO:0007669"/>
    <property type="project" value="UniProtKB-KW"/>
</dbReference>
<dbReference type="Pfam" id="PF12705">
    <property type="entry name" value="PDDEXK_1"/>
    <property type="match status" value="1"/>
</dbReference>
<dbReference type="InterPro" id="IPR014151">
    <property type="entry name" value="DNA_helicase_AddA"/>
</dbReference>
<evidence type="ECO:0000256" key="13">
    <source>
        <dbReference type="ARBA" id="ARBA00034923"/>
    </source>
</evidence>
<evidence type="ECO:0000256" key="16">
    <source>
        <dbReference type="SAM" id="MobiDB-lite"/>
    </source>
</evidence>
<dbReference type="NCBIfam" id="TIGR02784">
    <property type="entry name" value="addA_alphas"/>
    <property type="match status" value="1"/>
</dbReference>
<gene>
    <name evidence="19" type="primary">addA</name>
    <name evidence="19" type="ORF">ACFSUD_16945</name>
</gene>
<evidence type="ECO:0000256" key="12">
    <source>
        <dbReference type="ARBA" id="ARBA00034808"/>
    </source>
</evidence>
<evidence type="ECO:0000256" key="3">
    <source>
        <dbReference type="ARBA" id="ARBA00022763"/>
    </source>
</evidence>
<evidence type="ECO:0000259" key="18">
    <source>
        <dbReference type="PROSITE" id="PS51217"/>
    </source>
</evidence>
<evidence type="ECO:0000256" key="10">
    <source>
        <dbReference type="ARBA" id="ARBA00023235"/>
    </source>
</evidence>
<dbReference type="PROSITE" id="PS51217">
    <property type="entry name" value="UVRD_HELICASE_CTER"/>
    <property type="match status" value="1"/>
</dbReference>
<dbReference type="InterPro" id="IPR000212">
    <property type="entry name" value="DNA_helicase_UvrD/REP"/>
</dbReference>
<evidence type="ECO:0000256" key="8">
    <source>
        <dbReference type="ARBA" id="ARBA00023125"/>
    </source>
</evidence>
<dbReference type="InterPro" id="IPR014017">
    <property type="entry name" value="DNA_helicase_UvrD-like_C"/>
</dbReference>
<dbReference type="InterPro" id="IPR014016">
    <property type="entry name" value="UvrD-like_ATP-bd"/>
</dbReference>
<keyword evidence="2 15" id="KW-0547">Nucleotide-binding</keyword>
<dbReference type="Proteomes" id="UP001597474">
    <property type="component" value="Unassembled WGS sequence"/>
</dbReference>
<evidence type="ECO:0000256" key="5">
    <source>
        <dbReference type="ARBA" id="ARBA00022806"/>
    </source>
</evidence>
<evidence type="ECO:0000313" key="19">
    <source>
        <dbReference type="EMBL" id="MFD2741268.1"/>
    </source>
</evidence>
<keyword evidence="3" id="KW-0227">DNA damage</keyword>
<comment type="caution">
    <text evidence="19">The sequence shown here is derived from an EMBL/GenBank/DDBJ whole genome shotgun (WGS) entry which is preliminary data.</text>
</comment>
<dbReference type="EMBL" id="JBHUMP010000020">
    <property type="protein sequence ID" value="MFD2741268.1"/>
    <property type="molecule type" value="Genomic_DNA"/>
</dbReference>
<sequence>MTLDFDDATRAQVEAARPDASTWLGANAGSGKTRVLTDRVARLLLEGVQPQHILCLTYTKAAASEMQNRLFKRLGAWAMLEDEALRGSLRELGVTGDFPLDRLRDAHTLFARAIETPGGLKIQTIHSFCASLLRRFPLEAGVSPQFTEIEDRAADLLRAEILDEMALDEDAGALEGVARHYGGAELGNLTRAIVGKRDGFGRRLDLADILALFDQPGDLGVESIEESVFQGGERALLDALVPLLCAKGGNDLKAGVKLQEIAELGFGALPALENVFLTGSKAKSPFTAKIGTFPTKATQQLAADWMPELEQFMQRVEDAREARLALFAAQRSAALHDFAARFLRRYTAEKQRRGWLDFDDLILKARTLLSDSAVAAWVLYRIDGGIDHILVDEAQDTSPRQWDVIERLTEEFYSGAGMRPDANRTIFVVGDKKQSIYSFQGADPLEFDRRQLLFADKVTAADKIFQRRSLQYSFRSSSAILRLVDTAFDPELRQGFDKDAQHIAFKRALPGRVDLWPLIEKTEEEEDRVWTDPVDRRSPRHHNVLLAEKIAAQITELTENPYYLPDDGTGGSFVRRRIQPGDFLILVQRRSALFAEIIRACKAAALPIAGADRLKVGAELAVRDIAAILSFLATPDDSLSLATALKSPLFGWDEQQLFTLSHYREEKHLWQALRQQATEHPRTLAFLNDLRGQVDFLRPYDLIERILTRHDGRRRLLARLGPEAEDGINAMLSQALAYERSAVPSLTGFLQWMQTDDLEIKRQIDSASNQIRVMTVHGSKGLEAPIVILPDTAKREIRIRDEIIDVAGVPIWKGGAEDMPRAAQEVIEEMKNAAFQERLRLLYVAATRAEKWLIVAAAGELQKDGNSWYQMLGAAMKHIHATPTDDEGGLRFQEGDWDGLPVEEIPLTEVETPSLEPVFSRPVADTPDRRQTLSPSDLGGAKALPGEMGFAEDQAKAYGTLVHALLEQLPALPVEDRPALLERLGSGVAPELLQPALSEATALLAIPELGPVFAQETLAEVPVTAMLGDQRLHGTIDRLLIAPDHLLAVDFKTNRLMPERAETCPEGLLRQMGAYAHMLAQIYPDREIRTAILWTRNGMLMPLPAELTGSALNRAGCLDDAHPRS</sequence>
<evidence type="ECO:0000256" key="6">
    <source>
        <dbReference type="ARBA" id="ARBA00022839"/>
    </source>
</evidence>
<dbReference type="SUPFAM" id="SSF52980">
    <property type="entry name" value="Restriction endonuclease-like"/>
    <property type="match status" value="1"/>
</dbReference>
<keyword evidence="9" id="KW-0234">DNA repair</keyword>
<keyword evidence="6" id="KW-0269">Exonuclease</keyword>
<protein>
    <recommendedName>
        <fullName evidence="12">DNA 3'-5' helicase</fullName>
        <ecNumber evidence="12">5.6.2.4</ecNumber>
    </recommendedName>
    <alternativeName>
        <fullName evidence="13">DNA 3'-5' helicase II</fullName>
    </alternativeName>
</protein>
<evidence type="ECO:0000256" key="15">
    <source>
        <dbReference type="PROSITE-ProRule" id="PRU00560"/>
    </source>
</evidence>
<dbReference type="Gene3D" id="3.90.320.10">
    <property type="match status" value="1"/>
</dbReference>
<dbReference type="SUPFAM" id="SSF52540">
    <property type="entry name" value="P-loop containing nucleoside triphosphate hydrolases"/>
    <property type="match status" value="1"/>
</dbReference>
<accession>A0ABW5U659</accession>
<comment type="catalytic activity">
    <reaction evidence="11">
        <text>Couples ATP hydrolysis with the unwinding of duplex DNA by translocating in the 3'-5' direction.</text>
        <dbReference type="EC" id="5.6.2.4"/>
    </reaction>
</comment>
<keyword evidence="7 15" id="KW-0067">ATP-binding</keyword>
<keyword evidence="8" id="KW-0238">DNA-binding</keyword>
<evidence type="ECO:0000313" key="20">
    <source>
        <dbReference type="Proteomes" id="UP001597474"/>
    </source>
</evidence>
<keyword evidence="5 15" id="KW-0347">Helicase</keyword>
<dbReference type="InterPro" id="IPR011604">
    <property type="entry name" value="PDDEXK-like_dom_sf"/>
</dbReference>
<evidence type="ECO:0000259" key="17">
    <source>
        <dbReference type="PROSITE" id="PS51198"/>
    </source>
</evidence>
<feature type="binding site" evidence="15">
    <location>
        <begin position="26"/>
        <end position="33"/>
    </location>
    <ligand>
        <name>ATP</name>
        <dbReference type="ChEBI" id="CHEBI:30616"/>
    </ligand>
</feature>
<dbReference type="InterPro" id="IPR027417">
    <property type="entry name" value="P-loop_NTPase"/>
</dbReference>
<dbReference type="Pfam" id="PF00580">
    <property type="entry name" value="UvrD-helicase"/>
    <property type="match status" value="1"/>
</dbReference>
<evidence type="ECO:0000256" key="11">
    <source>
        <dbReference type="ARBA" id="ARBA00034617"/>
    </source>
</evidence>
<dbReference type="Gene3D" id="1.10.486.10">
    <property type="entry name" value="PCRA, domain 4"/>
    <property type="match status" value="1"/>
</dbReference>
<feature type="domain" description="UvrD-like helicase ATP-binding" evidence="17">
    <location>
        <begin position="5"/>
        <end position="477"/>
    </location>
</feature>
<keyword evidence="4 15" id="KW-0378">Hydrolase</keyword>
<reference evidence="20" key="1">
    <citation type="journal article" date="2019" name="Int. J. Syst. Evol. Microbiol.">
        <title>The Global Catalogue of Microorganisms (GCM) 10K type strain sequencing project: providing services to taxonomists for standard genome sequencing and annotation.</title>
        <authorList>
            <consortium name="The Broad Institute Genomics Platform"/>
            <consortium name="The Broad Institute Genome Sequencing Center for Infectious Disease"/>
            <person name="Wu L."/>
            <person name="Ma J."/>
        </authorList>
    </citation>
    <scope>NUCLEOTIDE SEQUENCE [LARGE SCALE GENOMIC DNA]</scope>
    <source>
        <strain evidence="20">TISTR 2562</strain>
    </source>
</reference>
<dbReference type="InterPro" id="IPR011335">
    <property type="entry name" value="Restrct_endonuc-II-like"/>
</dbReference>